<protein>
    <submittedName>
        <fullName evidence="1">Uncharacterized protein</fullName>
    </submittedName>
</protein>
<accession>A0A8S5LPL7</accession>
<reference evidence="1" key="1">
    <citation type="journal article" date="2021" name="Proc. Natl. Acad. Sci. U.S.A.">
        <title>A Catalog of Tens of Thousands of Viruses from Human Metagenomes Reveals Hidden Associations with Chronic Diseases.</title>
        <authorList>
            <person name="Tisza M.J."/>
            <person name="Buck C.B."/>
        </authorList>
    </citation>
    <scope>NUCLEOTIDE SEQUENCE</scope>
    <source>
        <strain evidence="1">Ct0f722</strain>
    </source>
</reference>
<name>A0A8S5LPL7_9CAUD</name>
<dbReference type="EMBL" id="BK015890">
    <property type="protein sequence ID" value="DAD71961.1"/>
    <property type="molecule type" value="Genomic_DNA"/>
</dbReference>
<evidence type="ECO:0000313" key="1">
    <source>
        <dbReference type="EMBL" id="DAD71961.1"/>
    </source>
</evidence>
<sequence>MKRRCTIGISDKYRFYNFIVEITGDKDSGLRAGVYVPDYEPSVYNGNVDAYRLRFAVWYGPRIDWVDVPFYRYDCLATPEFHDGGQTYNEFVPIVREAINGQGTKVDLDKWLTAKMKDIEPSVYVSLTALEDDGLGNLIENPSFNSGQGVILLNNKDKKYGIKIVERNGRKFIAPFGPTIAVTDTPFGPEHDPRYIFKKNENPELLSYKQDKTEEYLDVDTDKKNDMVWRLVQSKAVSYAVFRSFNKDQSQFDDVKVRAYLMDNKTGYLALEAETHATRQDQGLYYVSNISLDDLLKEFQHKPVPEGLRIQVSVTIRHNIRFEDCSRYEDEDLHRPIDHTKVIREETNQIVSYITNIIPVDDELVMSVFGNDFTIENIYDLDMNVNALIIKDVTEQNIVEMKVDGDKNHIVQPMFFRVRDAANITIHPHVKENICINLDAYKAQVESFRIKIEGVVFKEIARLEAGVVFGISGTMLPGALGTGTYYLLNEEGALVTTGKYTYEY</sequence>
<organism evidence="1">
    <name type="scientific">Myoviridae sp. ct0f722</name>
    <dbReference type="NCBI Taxonomy" id="2827599"/>
    <lineage>
        <taxon>Viruses</taxon>
        <taxon>Duplodnaviria</taxon>
        <taxon>Heunggongvirae</taxon>
        <taxon>Uroviricota</taxon>
        <taxon>Caudoviricetes</taxon>
    </lineage>
</organism>
<proteinExistence type="predicted"/>